<dbReference type="CDD" id="cd00761">
    <property type="entry name" value="Glyco_tranf_GTA_type"/>
    <property type="match status" value="1"/>
</dbReference>
<evidence type="ECO:0000313" key="3">
    <source>
        <dbReference type="Proteomes" id="UP000283063"/>
    </source>
</evidence>
<dbReference type="Gene3D" id="3.90.550.10">
    <property type="entry name" value="Spore Coat Polysaccharide Biosynthesis Protein SpsA, Chain A"/>
    <property type="match status" value="1"/>
</dbReference>
<dbReference type="AlphaFoldDB" id="A0A3T0N0C0"/>
<feature type="domain" description="Glycosyltransferase 2-like" evidence="1">
    <location>
        <begin position="5"/>
        <end position="161"/>
    </location>
</feature>
<dbReference type="Proteomes" id="UP000283063">
    <property type="component" value="Chromosome"/>
</dbReference>
<dbReference type="InterPro" id="IPR050834">
    <property type="entry name" value="Glycosyltransf_2"/>
</dbReference>
<dbReference type="PANTHER" id="PTHR43685:SF2">
    <property type="entry name" value="GLYCOSYLTRANSFERASE 2-LIKE DOMAIN-CONTAINING PROTEIN"/>
    <property type="match status" value="1"/>
</dbReference>
<gene>
    <name evidence="2" type="ORF">EBB79_05905</name>
</gene>
<dbReference type="OrthoDB" id="5291101at2"/>
<keyword evidence="3" id="KW-1185">Reference proteome</keyword>
<sequence>MPEFTIIMPCFNAAKTLNESIGSLLSQSIRDWELICIDDGSTDETPKLLKGWEAADKRIKMLRNQGKGPSAARNMGAHYATGNILCFCDADDLWVPKKLEFLHREFKAERVDGLFGRVAFFRKRGKADTHSRMPSAPLSVPLLMGENPVCTTSNISIRRKTFLLSGGFDVNLVHNEDLEWLIRLVGGGATIKGLDELHVWYRTSPQGLSSDLTAMSQSRQKVLATARGFGFQPDRHAEAIYMRYLARRALRLGHYGSSAIYLTFSGLRQSPRAFLFPLRSGLPTAVGAICAPLLPKSLRRSLFSR</sequence>
<reference evidence="2 3" key="1">
    <citation type="submission" date="2018-10" db="EMBL/GenBank/DDBJ databases">
        <title>Parasedimentitalea marina sp. nov., a psychrophilic bacterium isolated from deep seawater of the New Britain Trench.</title>
        <authorList>
            <person name="Cao J."/>
        </authorList>
    </citation>
    <scope>NUCLEOTIDE SEQUENCE [LARGE SCALE GENOMIC DNA]</scope>
    <source>
        <strain evidence="2 3">W43</strain>
    </source>
</reference>
<dbReference type="InterPro" id="IPR029044">
    <property type="entry name" value="Nucleotide-diphossugar_trans"/>
</dbReference>
<dbReference type="KEGG" id="sedi:EBB79_05905"/>
<dbReference type="InterPro" id="IPR001173">
    <property type="entry name" value="Glyco_trans_2-like"/>
</dbReference>
<dbReference type="SUPFAM" id="SSF53448">
    <property type="entry name" value="Nucleotide-diphospho-sugar transferases"/>
    <property type="match status" value="1"/>
</dbReference>
<keyword evidence="2" id="KW-0808">Transferase</keyword>
<name>A0A3T0N0C0_9RHOB</name>
<dbReference type="EMBL" id="CP033219">
    <property type="protein sequence ID" value="AZV77470.1"/>
    <property type="molecule type" value="Genomic_DNA"/>
</dbReference>
<proteinExistence type="predicted"/>
<dbReference type="RefSeq" id="WP_127748026.1">
    <property type="nucleotide sequence ID" value="NZ_CP033219.1"/>
</dbReference>
<evidence type="ECO:0000259" key="1">
    <source>
        <dbReference type="Pfam" id="PF00535"/>
    </source>
</evidence>
<organism evidence="2 3">
    <name type="scientific">Parasedimentitalea marina</name>
    <dbReference type="NCBI Taxonomy" id="2483033"/>
    <lineage>
        <taxon>Bacteria</taxon>
        <taxon>Pseudomonadati</taxon>
        <taxon>Pseudomonadota</taxon>
        <taxon>Alphaproteobacteria</taxon>
        <taxon>Rhodobacterales</taxon>
        <taxon>Paracoccaceae</taxon>
        <taxon>Parasedimentitalea</taxon>
    </lineage>
</organism>
<dbReference type="GO" id="GO:0016740">
    <property type="term" value="F:transferase activity"/>
    <property type="evidence" value="ECO:0007669"/>
    <property type="project" value="UniProtKB-KW"/>
</dbReference>
<accession>A0A3T0N0C0</accession>
<protein>
    <submittedName>
        <fullName evidence="2">Glycosyltransferase family 2 protein</fullName>
    </submittedName>
</protein>
<dbReference type="Pfam" id="PF00535">
    <property type="entry name" value="Glycos_transf_2"/>
    <property type="match status" value="1"/>
</dbReference>
<evidence type="ECO:0000313" key="2">
    <source>
        <dbReference type="EMBL" id="AZV77470.1"/>
    </source>
</evidence>
<dbReference type="PANTHER" id="PTHR43685">
    <property type="entry name" value="GLYCOSYLTRANSFERASE"/>
    <property type="match status" value="1"/>
</dbReference>